<dbReference type="RefSeq" id="WP_181551250.1">
    <property type="nucleotide sequence ID" value="NZ_JACDUS010000004.1"/>
</dbReference>
<protein>
    <submittedName>
        <fullName evidence="3">Uncharacterized protein</fullName>
    </submittedName>
</protein>
<feature type="chain" id="PRO_5031317671" evidence="2">
    <location>
        <begin position="19"/>
        <end position="145"/>
    </location>
</feature>
<keyword evidence="1" id="KW-1133">Transmembrane helix</keyword>
<keyword evidence="1" id="KW-0812">Transmembrane</keyword>
<keyword evidence="2" id="KW-0732">Signal</keyword>
<reference evidence="3 4" key="1">
    <citation type="submission" date="2020-07" db="EMBL/GenBank/DDBJ databases">
        <title>Genomic Encyclopedia of Type Strains, Phase IV (KMG-IV): sequencing the most valuable type-strain genomes for metagenomic binning, comparative biology and taxonomic classification.</title>
        <authorList>
            <person name="Goeker M."/>
        </authorList>
    </citation>
    <scope>NUCLEOTIDE SEQUENCE [LARGE SCALE GENOMIC DNA]</scope>
    <source>
        <strain evidence="3 4">DSM 17721</strain>
    </source>
</reference>
<accession>A0A7W0C9F3</accession>
<name>A0A7W0C9F3_9BACT</name>
<organism evidence="3 4">
    <name type="scientific">Desulfosalsimonas propionicica</name>
    <dbReference type="NCBI Taxonomy" id="332175"/>
    <lineage>
        <taxon>Bacteria</taxon>
        <taxon>Pseudomonadati</taxon>
        <taxon>Thermodesulfobacteriota</taxon>
        <taxon>Desulfobacteria</taxon>
        <taxon>Desulfobacterales</taxon>
        <taxon>Desulfosalsimonadaceae</taxon>
        <taxon>Desulfosalsimonas</taxon>
    </lineage>
</organism>
<keyword evidence="1" id="KW-0472">Membrane</keyword>
<feature type="transmembrane region" description="Helical" evidence="1">
    <location>
        <begin position="34"/>
        <end position="53"/>
    </location>
</feature>
<dbReference type="Proteomes" id="UP000525298">
    <property type="component" value="Unassembled WGS sequence"/>
</dbReference>
<sequence>MKKILTVLLIAVCLVAFAGTSASAGDKQRHRWEGVAIGVGAAIVGHAIINSYYNSGPDPVTVIHKNGYHRPCPPPRYSRSHSRARGHWKARSHIRYEKKRPVYYEERHVKIIRKGFGQQRSRASAYGAAGYCNEGPKSRRHHRVR</sequence>
<comment type="caution">
    <text evidence="3">The sequence shown here is derived from an EMBL/GenBank/DDBJ whole genome shotgun (WGS) entry which is preliminary data.</text>
</comment>
<gene>
    <name evidence="3" type="ORF">HNR65_001933</name>
</gene>
<evidence type="ECO:0000256" key="2">
    <source>
        <dbReference type="SAM" id="SignalP"/>
    </source>
</evidence>
<dbReference type="AlphaFoldDB" id="A0A7W0C9F3"/>
<keyword evidence="4" id="KW-1185">Reference proteome</keyword>
<feature type="signal peptide" evidence="2">
    <location>
        <begin position="1"/>
        <end position="18"/>
    </location>
</feature>
<evidence type="ECO:0000256" key="1">
    <source>
        <dbReference type="SAM" id="Phobius"/>
    </source>
</evidence>
<proteinExistence type="predicted"/>
<evidence type="ECO:0000313" key="3">
    <source>
        <dbReference type="EMBL" id="MBA2881606.1"/>
    </source>
</evidence>
<evidence type="ECO:0000313" key="4">
    <source>
        <dbReference type="Proteomes" id="UP000525298"/>
    </source>
</evidence>
<dbReference type="EMBL" id="JACDUS010000004">
    <property type="protein sequence ID" value="MBA2881606.1"/>
    <property type="molecule type" value="Genomic_DNA"/>
</dbReference>